<protein>
    <submittedName>
        <fullName evidence="1">Integrase</fullName>
    </submittedName>
</protein>
<dbReference type="PANTHER" id="PTHR45835">
    <property type="entry name" value="YALI0A06105P"/>
    <property type="match status" value="1"/>
</dbReference>
<dbReference type="PANTHER" id="PTHR45835:SF99">
    <property type="entry name" value="CHROMO DOMAIN-CONTAINING PROTEIN-RELATED"/>
    <property type="match status" value="1"/>
</dbReference>
<organism evidence="1 2">
    <name type="scientific">Gossypium australe</name>
    <dbReference type="NCBI Taxonomy" id="47621"/>
    <lineage>
        <taxon>Eukaryota</taxon>
        <taxon>Viridiplantae</taxon>
        <taxon>Streptophyta</taxon>
        <taxon>Embryophyta</taxon>
        <taxon>Tracheophyta</taxon>
        <taxon>Spermatophyta</taxon>
        <taxon>Magnoliopsida</taxon>
        <taxon>eudicotyledons</taxon>
        <taxon>Gunneridae</taxon>
        <taxon>Pentapetalae</taxon>
        <taxon>rosids</taxon>
        <taxon>malvids</taxon>
        <taxon>Malvales</taxon>
        <taxon>Malvaceae</taxon>
        <taxon>Malvoideae</taxon>
        <taxon>Gossypium</taxon>
    </lineage>
</organism>
<dbReference type="GO" id="GO:0003676">
    <property type="term" value="F:nucleic acid binding"/>
    <property type="evidence" value="ECO:0007669"/>
    <property type="project" value="InterPro"/>
</dbReference>
<dbReference type="EMBL" id="SMMG02000003">
    <property type="protein sequence ID" value="KAA3480010.1"/>
    <property type="molecule type" value="Genomic_DNA"/>
</dbReference>
<evidence type="ECO:0000313" key="2">
    <source>
        <dbReference type="Proteomes" id="UP000325315"/>
    </source>
</evidence>
<reference evidence="2" key="1">
    <citation type="journal article" date="2019" name="Plant Biotechnol. J.">
        <title>Genome sequencing of the Australian wild diploid species Gossypium australe highlights disease resistance and delayed gland morphogenesis.</title>
        <authorList>
            <person name="Cai Y."/>
            <person name="Cai X."/>
            <person name="Wang Q."/>
            <person name="Wang P."/>
            <person name="Zhang Y."/>
            <person name="Cai C."/>
            <person name="Xu Y."/>
            <person name="Wang K."/>
            <person name="Zhou Z."/>
            <person name="Wang C."/>
            <person name="Geng S."/>
            <person name="Li B."/>
            <person name="Dong Q."/>
            <person name="Hou Y."/>
            <person name="Wang H."/>
            <person name="Ai P."/>
            <person name="Liu Z."/>
            <person name="Yi F."/>
            <person name="Sun M."/>
            <person name="An G."/>
            <person name="Cheng J."/>
            <person name="Zhang Y."/>
            <person name="Shi Q."/>
            <person name="Xie Y."/>
            <person name="Shi X."/>
            <person name="Chang Y."/>
            <person name="Huang F."/>
            <person name="Chen Y."/>
            <person name="Hong S."/>
            <person name="Mi L."/>
            <person name="Sun Q."/>
            <person name="Zhang L."/>
            <person name="Zhou B."/>
            <person name="Peng R."/>
            <person name="Zhang X."/>
            <person name="Liu F."/>
        </authorList>
    </citation>
    <scope>NUCLEOTIDE SEQUENCE [LARGE SCALE GENOMIC DNA]</scope>
    <source>
        <strain evidence="2">cv. PA1801</strain>
    </source>
</reference>
<dbReference type="Gene3D" id="3.30.420.10">
    <property type="entry name" value="Ribonuclease H-like superfamily/Ribonuclease H"/>
    <property type="match status" value="1"/>
</dbReference>
<dbReference type="OrthoDB" id="1002204at2759"/>
<dbReference type="Proteomes" id="UP000325315">
    <property type="component" value="Unassembled WGS sequence"/>
</dbReference>
<dbReference type="AlphaFoldDB" id="A0A5B6WED5"/>
<sequence>MPCILVEIRCIKISKSYVGGPIPFWKWRRVTMDFVSGFPLTHTTKDYVWVIMDYLTKFAHFVLVRIDYSL</sequence>
<gene>
    <name evidence="1" type="ORF">EPI10_020474</name>
</gene>
<evidence type="ECO:0000313" key="1">
    <source>
        <dbReference type="EMBL" id="KAA3480010.1"/>
    </source>
</evidence>
<dbReference type="InterPro" id="IPR036397">
    <property type="entry name" value="RNaseH_sf"/>
</dbReference>
<dbReference type="SUPFAM" id="SSF53098">
    <property type="entry name" value="Ribonuclease H-like"/>
    <property type="match status" value="1"/>
</dbReference>
<keyword evidence="2" id="KW-1185">Reference proteome</keyword>
<comment type="caution">
    <text evidence="1">The sequence shown here is derived from an EMBL/GenBank/DDBJ whole genome shotgun (WGS) entry which is preliminary data.</text>
</comment>
<accession>A0A5B6WED5</accession>
<dbReference type="InterPro" id="IPR012337">
    <property type="entry name" value="RNaseH-like_sf"/>
</dbReference>
<name>A0A5B6WED5_9ROSI</name>
<proteinExistence type="predicted"/>